<protein>
    <submittedName>
        <fullName evidence="13">Zinc finger, C2H2 type domain-containing protein</fullName>
    </submittedName>
</protein>
<keyword evidence="6" id="KW-0862">Zinc</keyword>
<dbReference type="InterPro" id="IPR013087">
    <property type="entry name" value="Znf_C2H2_type"/>
</dbReference>
<dbReference type="GO" id="GO:0008270">
    <property type="term" value="F:zinc ion binding"/>
    <property type="evidence" value="ECO:0007669"/>
    <property type="project" value="UniProtKB-KW"/>
</dbReference>
<evidence type="ECO:0000256" key="11">
    <source>
        <dbReference type="PROSITE-ProRule" id="PRU00042"/>
    </source>
</evidence>
<evidence type="ECO:0000256" key="9">
    <source>
        <dbReference type="ARBA" id="ARBA00023163"/>
    </source>
</evidence>
<evidence type="ECO:0000313" key="13">
    <source>
        <dbReference type="EMBL" id="JAP93938.1"/>
    </source>
</evidence>
<dbReference type="InterPro" id="IPR050888">
    <property type="entry name" value="ZnF_C2H2-type_TF"/>
</dbReference>
<feature type="domain" description="C2H2-type" evidence="12">
    <location>
        <begin position="182"/>
        <end position="209"/>
    </location>
</feature>
<organism evidence="13">
    <name type="scientific">Trepomonas sp. PC1</name>
    <dbReference type="NCBI Taxonomy" id="1076344"/>
    <lineage>
        <taxon>Eukaryota</taxon>
        <taxon>Metamonada</taxon>
        <taxon>Diplomonadida</taxon>
        <taxon>Hexamitidae</taxon>
        <taxon>Hexamitinae</taxon>
        <taxon>Trepomonas</taxon>
    </lineage>
</organism>
<evidence type="ECO:0000256" key="3">
    <source>
        <dbReference type="ARBA" id="ARBA00022723"/>
    </source>
</evidence>
<dbReference type="Pfam" id="PF00096">
    <property type="entry name" value="zf-C2H2"/>
    <property type="match status" value="3"/>
</dbReference>
<evidence type="ECO:0000256" key="10">
    <source>
        <dbReference type="ARBA" id="ARBA00023242"/>
    </source>
</evidence>
<dbReference type="PANTHER" id="PTHR24406">
    <property type="entry name" value="TRANSCRIPTIONAL REPRESSOR CTCFL-RELATED"/>
    <property type="match status" value="1"/>
</dbReference>
<keyword evidence="5 11" id="KW-0863">Zinc-finger</keyword>
<dbReference type="Gene3D" id="3.30.160.60">
    <property type="entry name" value="Classic Zinc Finger"/>
    <property type="match status" value="4"/>
</dbReference>
<evidence type="ECO:0000256" key="4">
    <source>
        <dbReference type="ARBA" id="ARBA00022737"/>
    </source>
</evidence>
<dbReference type="SMART" id="SM00355">
    <property type="entry name" value="ZnF_C2H2"/>
    <property type="match status" value="6"/>
</dbReference>
<dbReference type="FunFam" id="3.30.160.60:FF:001480">
    <property type="entry name" value="Si:cabz01071911.3"/>
    <property type="match status" value="1"/>
</dbReference>
<comment type="similarity">
    <text evidence="2">Belongs to the krueppel C2H2-type zinc-finger protein family.</text>
</comment>
<feature type="domain" description="C2H2-type" evidence="12">
    <location>
        <begin position="210"/>
        <end position="238"/>
    </location>
</feature>
<dbReference type="GO" id="GO:1990837">
    <property type="term" value="F:sequence-specific double-stranded DNA binding"/>
    <property type="evidence" value="ECO:0007669"/>
    <property type="project" value="UniProtKB-ARBA"/>
</dbReference>
<name>A0A146KCG1_9EUKA</name>
<dbReference type="Pfam" id="PF13894">
    <property type="entry name" value="zf-C2H2_4"/>
    <property type="match status" value="2"/>
</dbReference>
<feature type="domain" description="C2H2-type" evidence="12">
    <location>
        <begin position="154"/>
        <end position="181"/>
    </location>
</feature>
<keyword evidence="9" id="KW-0804">Transcription</keyword>
<keyword evidence="4" id="KW-0677">Repeat</keyword>
<proteinExistence type="inferred from homology"/>
<dbReference type="SUPFAM" id="SSF57667">
    <property type="entry name" value="beta-beta-alpha zinc fingers"/>
    <property type="match status" value="4"/>
</dbReference>
<dbReference type="AlphaFoldDB" id="A0A146KCG1"/>
<sequence length="239" mass="28003">MSDRKPTFSLPEVPKGLDDLVRTIPLRNEPSEEQMEQEEPDVNILGSTFRYTCEFCGRGFNSQGGYQEHVSTHSNTMNYNTDVYTCNHCEKQFVNKLDYENHDCKPTYQSYNYPKQDYYSSSHGAYQCSVCNKSFNQRYHLQTHMASHTGNKPFTCVVCQKSFARKDVLGVHMKVHSDVKEFQCDVCLARFKQKYHLTRHMNTHLDRVDVVCDFCGQVFHRLDRYNQHIKRVHIGKSDM</sequence>
<dbReference type="PROSITE" id="PS00028">
    <property type="entry name" value="ZINC_FINGER_C2H2_1"/>
    <property type="match status" value="5"/>
</dbReference>
<evidence type="ECO:0000256" key="6">
    <source>
        <dbReference type="ARBA" id="ARBA00022833"/>
    </source>
</evidence>
<feature type="domain" description="C2H2-type" evidence="12">
    <location>
        <begin position="51"/>
        <end position="78"/>
    </location>
</feature>
<keyword evidence="3" id="KW-0479">Metal-binding</keyword>
<evidence type="ECO:0000256" key="5">
    <source>
        <dbReference type="ARBA" id="ARBA00022771"/>
    </source>
</evidence>
<keyword evidence="8" id="KW-0238">DNA-binding</keyword>
<dbReference type="FunFam" id="3.30.160.60:FF:000303">
    <property type="entry name" value="Zinc finger protein 41"/>
    <property type="match status" value="1"/>
</dbReference>
<dbReference type="GO" id="GO:0005634">
    <property type="term" value="C:nucleus"/>
    <property type="evidence" value="ECO:0007669"/>
    <property type="project" value="UniProtKB-SubCell"/>
</dbReference>
<reference evidence="13" key="1">
    <citation type="submission" date="2015-07" db="EMBL/GenBank/DDBJ databases">
        <title>Adaptation to a free-living lifestyle via gene acquisitions in the diplomonad Trepomonas sp. PC1.</title>
        <authorList>
            <person name="Xu F."/>
            <person name="Jerlstrom-Hultqvist J."/>
            <person name="Kolisko M."/>
            <person name="Simpson A.G.B."/>
            <person name="Roger A.J."/>
            <person name="Svard S.G."/>
            <person name="Andersson J.O."/>
        </authorList>
    </citation>
    <scope>NUCLEOTIDE SEQUENCE</scope>
    <source>
        <strain evidence="13">PC1</strain>
    </source>
</reference>
<evidence type="ECO:0000259" key="12">
    <source>
        <dbReference type="PROSITE" id="PS50157"/>
    </source>
</evidence>
<gene>
    <name evidence="13" type="ORF">TPC1_13582</name>
</gene>
<evidence type="ECO:0000256" key="8">
    <source>
        <dbReference type="ARBA" id="ARBA00023125"/>
    </source>
</evidence>
<comment type="subcellular location">
    <subcellularLocation>
        <location evidence="1">Nucleus</location>
    </subcellularLocation>
</comment>
<feature type="domain" description="C2H2-type" evidence="12">
    <location>
        <begin position="126"/>
        <end position="153"/>
    </location>
</feature>
<evidence type="ECO:0000256" key="7">
    <source>
        <dbReference type="ARBA" id="ARBA00023015"/>
    </source>
</evidence>
<dbReference type="PROSITE" id="PS50157">
    <property type="entry name" value="ZINC_FINGER_C2H2_2"/>
    <property type="match status" value="5"/>
</dbReference>
<dbReference type="FunFam" id="3.30.160.60:FF:000145">
    <property type="entry name" value="Zinc finger protein 574"/>
    <property type="match status" value="1"/>
</dbReference>
<evidence type="ECO:0000256" key="2">
    <source>
        <dbReference type="ARBA" id="ARBA00006991"/>
    </source>
</evidence>
<evidence type="ECO:0000256" key="1">
    <source>
        <dbReference type="ARBA" id="ARBA00004123"/>
    </source>
</evidence>
<dbReference type="EMBL" id="GDID01002668">
    <property type="protein sequence ID" value="JAP93938.1"/>
    <property type="molecule type" value="Transcribed_RNA"/>
</dbReference>
<accession>A0A146KCG1</accession>
<dbReference type="InterPro" id="IPR036236">
    <property type="entry name" value="Znf_C2H2_sf"/>
</dbReference>
<keyword evidence="10" id="KW-0539">Nucleus</keyword>
<keyword evidence="7" id="KW-0805">Transcription regulation</keyword>